<dbReference type="Proteomes" id="UP000001646">
    <property type="component" value="Unplaced"/>
</dbReference>
<dbReference type="PRINTS" id="PR01788">
    <property type="entry name" value="PROSTANOIDR"/>
</dbReference>
<evidence type="ECO:0000259" key="11">
    <source>
        <dbReference type="PROSITE" id="PS50262"/>
    </source>
</evidence>
<dbReference type="Ensembl" id="ENSACAT00000054053.1">
    <property type="protein sequence ID" value="ENSACAP00000024789.1"/>
    <property type="gene ID" value="ENSACAG00000026065.2"/>
</dbReference>
<dbReference type="Pfam" id="PF00001">
    <property type="entry name" value="7tm_1"/>
    <property type="match status" value="1"/>
</dbReference>
<dbReference type="GO" id="GO:0007204">
    <property type="term" value="P:positive regulation of cytosolic calcium ion concentration"/>
    <property type="evidence" value="ECO:0000318"/>
    <property type="project" value="GO_Central"/>
</dbReference>
<feature type="transmembrane region" description="Helical" evidence="10">
    <location>
        <begin position="174"/>
        <end position="198"/>
    </location>
</feature>
<keyword evidence="7" id="KW-0675">Receptor</keyword>
<evidence type="ECO:0000256" key="9">
    <source>
        <dbReference type="ARBA" id="ARBA00023224"/>
    </source>
</evidence>
<keyword evidence="2" id="KW-1003">Cell membrane</keyword>
<dbReference type="InParanoid" id="A0A803SP99"/>
<dbReference type="AlphaFoldDB" id="A0A803SP99"/>
<evidence type="ECO:0000256" key="2">
    <source>
        <dbReference type="ARBA" id="ARBA00022475"/>
    </source>
</evidence>
<protein>
    <recommendedName>
        <fullName evidence="11">G-protein coupled receptors family 1 profile domain-containing protein</fullName>
    </recommendedName>
</protein>
<dbReference type="PROSITE" id="PS00237">
    <property type="entry name" value="G_PROTEIN_RECEP_F1_1"/>
    <property type="match status" value="1"/>
</dbReference>
<evidence type="ECO:0000256" key="6">
    <source>
        <dbReference type="ARBA" id="ARBA00023136"/>
    </source>
</evidence>
<feature type="transmembrane region" description="Helical" evidence="10">
    <location>
        <begin position="89"/>
        <end position="109"/>
    </location>
</feature>
<dbReference type="PANTHER" id="PTHR11866:SF8">
    <property type="entry name" value="PROSTAGLANDIN E2 RECEPTOR EP2 SUBTYPE"/>
    <property type="match status" value="1"/>
</dbReference>
<evidence type="ECO:0000256" key="10">
    <source>
        <dbReference type="SAM" id="Phobius"/>
    </source>
</evidence>
<dbReference type="Gene3D" id="1.20.1070.10">
    <property type="entry name" value="Rhodopsin 7-helix transmembrane proteins"/>
    <property type="match status" value="1"/>
</dbReference>
<comment type="subcellular location">
    <subcellularLocation>
        <location evidence="1">Cell membrane</location>
        <topology evidence="1">Multi-pass membrane protein</topology>
    </subcellularLocation>
</comment>
<keyword evidence="8" id="KW-0325">Glycoprotein</keyword>
<dbReference type="PANTHER" id="PTHR11866">
    <property type="entry name" value="G-PROTEIN COUPLED RECEPTOR FAMILY 1 MEMBER"/>
    <property type="match status" value="1"/>
</dbReference>
<evidence type="ECO:0000256" key="8">
    <source>
        <dbReference type="ARBA" id="ARBA00023180"/>
    </source>
</evidence>
<sequence>MDHSCEALLWLPPGESPVISAVMFSAGLVGNLWALALLGRPPFRALLSALVLTDLLGTCLLSPAVLSAYATGRTLVALDGGRGRLCQAFAFGMSFFALATLCCLGAMALERSLALGAPYLYARLLGEAPAWLPWTALGALYALCAALCAAPLLLGFGRFAQYCPGTWCFLQMRSAFALLYAALLLLLVLAVLLGNLSLMASLLRLRRRGKGAPPEDHLILLSIMTLTFAVCSLPFAVSIHTCRTTLGQGCLAMFQKYSLLTFRPHLWQASSKVVRYMEKLSKGGLYRYTSSLITISCARPRVAVALSGGVGEKLLR</sequence>
<feature type="domain" description="G-protein coupled receptors family 1 profile" evidence="11">
    <location>
        <begin position="14"/>
        <end position="237"/>
    </location>
</feature>
<dbReference type="GO" id="GO:0007189">
    <property type="term" value="P:adenylate cyclase-activating G protein-coupled receptor signaling pathway"/>
    <property type="evidence" value="ECO:0000318"/>
    <property type="project" value="GO_Central"/>
</dbReference>
<evidence type="ECO:0000256" key="7">
    <source>
        <dbReference type="ARBA" id="ARBA00023170"/>
    </source>
</evidence>
<dbReference type="GeneTree" id="ENSGT01050000244902"/>
<evidence type="ECO:0000256" key="1">
    <source>
        <dbReference type="ARBA" id="ARBA00004651"/>
    </source>
</evidence>
<proteinExistence type="predicted"/>
<evidence type="ECO:0000313" key="13">
    <source>
        <dbReference type="Proteomes" id="UP000001646"/>
    </source>
</evidence>
<keyword evidence="4 10" id="KW-1133">Transmembrane helix</keyword>
<dbReference type="InterPro" id="IPR000276">
    <property type="entry name" value="GPCR_Rhodpsn"/>
</dbReference>
<keyword evidence="13" id="KW-1185">Reference proteome</keyword>
<organism evidence="12 13">
    <name type="scientific">Anolis carolinensis</name>
    <name type="common">Green anole</name>
    <name type="synonym">American chameleon</name>
    <dbReference type="NCBI Taxonomy" id="28377"/>
    <lineage>
        <taxon>Eukaryota</taxon>
        <taxon>Metazoa</taxon>
        <taxon>Chordata</taxon>
        <taxon>Craniata</taxon>
        <taxon>Vertebrata</taxon>
        <taxon>Euteleostomi</taxon>
        <taxon>Lepidosauria</taxon>
        <taxon>Squamata</taxon>
        <taxon>Bifurcata</taxon>
        <taxon>Unidentata</taxon>
        <taxon>Episquamata</taxon>
        <taxon>Toxicofera</taxon>
        <taxon>Iguania</taxon>
        <taxon>Dactyloidae</taxon>
        <taxon>Anolis</taxon>
    </lineage>
</organism>
<evidence type="ECO:0000256" key="5">
    <source>
        <dbReference type="ARBA" id="ARBA00023040"/>
    </source>
</evidence>
<dbReference type="GO" id="GO:0004957">
    <property type="term" value="F:prostaglandin E receptor activity"/>
    <property type="evidence" value="ECO:0000318"/>
    <property type="project" value="GO_Central"/>
</dbReference>
<dbReference type="GO" id="GO:0006954">
    <property type="term" value="P:inflammatory response"/>
    <property type="evidence" value="ECO:0000318"/>
    <property type="project" value="GO_Central"/>
</dbReference>
<evidence type="ECO:0000256" key="4">
    <source>
        <dbReference type="ARBA" id="ARBA00022989"/>
    </source>
</evidence>
<reference evidence="12" key="3">
    <citation type="submission" date="2025-09" db="UniProtKB">
        <authorList>
            <consortium name="Ensembl"/>
        </authorList>
    </citation>
    <scope>IDENTIFICATION</scope>
</reference>
<keyword evidence="3 10" id="KW-0812">Transmembrane</keyword>
<keyword evidence="5" id="KW-0297">G-protein coupled receptor</keyword>
<evidence type="ECO:0000313" key="12">
    <source>
        <dbReference type="Ensembl" id="ENSACAP00000024789.1"/>
    </source>
</evidence>
<feature type="transmembrane region" description="Helical" evidence="10">
    <location>
        <begin position="218"/>
        <end position="237"/>
    </location>
</feature>
<reference evidence="12" key="1">
    <citation type="submission" date="2009-12" db="EMBL/GenBank/DDBJ databases">
        <title>The Genome Sequence of Anolis carolinensis (Green Anole Lizard).</title>
        <authorList>
            <consortium name="The Genome Sequencing Platform"/>
            <person name="Di Palma F."/>
            <person name="Alfoldi J."/>
            <person name="Heiman D."/>
            <person name="Young S."/>
            <person name="Grabherr M."/>
            <person name="Johnson J."/>
            <person name="Lander E.S."/>
            <person name="Lindblad-Toh K."/>
        </authorList>
    </citation>
    <scope>NUCLEOTIDE SEQUENCE [LARGE SCALE GENOMIC DNA]</scope>
    <source>
        <strain evidence="12">JBL SC #1</strain>
    </source>
</reference>
<dbReference type="InterPro" id="IPR017452">
    <property type="entry name" value="GPCR_Rhodpsn_7TM"/>
</dbReference>
<feature type="transmembrane region" description="Helical" evidence="10">
    <location>
        <begin position="45"/>
        <end position="69"/>
    </location>
</feature>
<dbReference type="InterPro" id="IPR008365">
    <property type="entry name" value="Prostanoid_rcpt"/>
</dbReference>
<evidence type="ECO:0000256" key="3">
    <source>
        <dbReference type="ARBA" id="ARBA00022692"/>
    </source>
</evidence>
<dbReference type="SUPFAM" id="SSF81321">
    <property type="entry name" value="Family A G protein-coupled receptor-like"/>
    <property type="match status" value="1"/>
</dbReference>
<feature type="transmembrane region" description="Helical" evidence="10">
    <location>
        <begin position="18"/>
        <end position="38"/>
    </location>
</feature>
<feature type="transmembrane region" description="Helical" evidence="10">
    <location>
        <begin position="130"/>
        <end position="154"/>
    </location>
</feature>
<accession>A0A803SP99</accession>
<dbReference type="Bgee" id="ENSACAG00000026065">
    <property type="expression patterns" value="Expressed in skeletal muscle tissue"/>
</dbReference>
<dbReference type="PROSITE" id="PS50262">
    <property type="entry name" value="G_PROTEIN_RECEP_F1_2"/>
    <property type="match status" value="1"/>
</dbReference>
<dbReference type="GO" id="GO:0071380">
    <property type="term" value="P:cellular response to prostaglandin E stimulus"/>
    <property type="evidence" value="ECO:0000318"/>
    <property type="project" value="GO_Central"/>
</dbReference>
<keyword evidence="9" id="KW-0807">Transducer</keyword>
<reference evidence="12" key="2">
    <citation type="submission" date="2025-08" db="UniProtKB">
        <authorList>
            <consortium name="Ensembl"/>
        </authorList>
    </citation>
    <scope>IDENTIFICATION</scope>
</reference>
<name>A0A803SP99_ANOCA</name>
<dbReference type="GO" id="GO:0005886">
    <property type="term" value="C:plasma membrane"/>
    <property type="evidence" value="ECO:0000318"/>
    <property type="project" value="GO_Central"/>
</dbReference>
<keyword evidence="6 10" id="KW-0472">Membrane</keyword>